<evidence type="ECO:0000256" key="11">
    <source>
        <dbReference type="ARBA" id="ARBA00061399"/>
    </source>
</evidence>
<keyword evidence="7 13" id="KW-0067">ATP-binding</keyword>
<evidence type="ECO:0000256" key="2">
    <source>
        <dbReference type="ARBA" id="ARBA00022490"/>
    </source>
</evidence>
<dbReference type="InterPro" id="IPR005118">
    <property type="entry name" value="TRCF_C"/>
</dbReference>
<dbReference type="PROSITE" id="PS51192">
    <property type="entry name" value="HELICASE_ATP_BIND_1"/>
    <property type="match status" value="1"/>
</dbReference>
<protein>
    <recommendedName>
        <fullName evidence="12 13">Transcription-repair-coupling factor</fullName>
        <shortName evidence="13">TRCF</shortName>
        <ecNumber evidence="13">3.6.4.-</ecNumber>
    </recommendedName>
</protein>
<dbReference type="PANTHER" id="PTHR47964:SF1">
    <property type="entry name" value="ATP-DEPENDENT DNA HELICASE HOMOLOG RECG, CHLOROPLASTIC"/>
    <property type="match status" value="1"/>
</dbReference>
<dbReference type="SMART" id="SM01058">
    <property type="entry name" value="CarD_TRCF"/>
    <property type="match status" value="1"/>
</dbReference>
<dbReference type="InterPro" id="IPR011545">
    <property type="entry name" value="DEAD/DEAH_box_helicase_dom"/>
</dbReference>
<dbReference type="Gene3D" id="2.40.10.170">
    <property type="match status" value="1"/>
</dbReference>
<comment type="similarity">
    <text evidence="10 13">In the N-terminal section; belongs to the UvrB family.</text>
</comment>
<dbReference type="GO" id="GO:0000716">
    <property type="term" value="P:transcription-coupled nucleotide-excision repair, DNA damage recognition"/>
    <property type="evidence" value="ECO:0007669"/>
    <property type="project" value="UniProtKB-UniRule"/>
</dbReference>
<sequence>MVASLVAACPGVVLVVAPDEQLADAILEDLKLFGIDEVVLFPALTSPTEAPRPDDETLGQRLRILLRLVRAEFPRVIVASGESLLQAVPPVHVLKERLWTLKAGENLDVAAFLRAIGEHGYRSVPTVAMPGEFSLRGGILDVFAPEWTAPLRIELFDERIESLRHFDVSSQRSVERVEEITLSLCALTEQPAGSLLDYLPPETWTVWIDPQGIESSSRSYLARLEKTAFHHTWETVVRDSQKFARLEIWDIAPEAESDVFHGQMESVERFSGDVERVRDELDAVAGDSRVYLVCTASAEIERLRELFASTQIASSGNLHFVVGRLSRGFRLRPEKIVLISVNQLFQRTELRIPARRPESRPIEDFLDLKEGDLVVHVAHGIARYRGLKLLQKGDQLEEHLLLEFAEGTKLYVPTSKIGLVQKYIGGARARPKLSKLGGRTWTRQKQAVAAAVFDLAAEMLEMQAIRQTRPGIAFPPDTIWQQEFDASFPFEETPDQLEAMAAIKRDMMSPRPMDRLLCGDVGFGKTELAMRAAFKAVDAGYQVAMLVPTTILAEQHVRTFRERMAEFPIRIECLSRFCTPREETEILQGLAEGAIDIVIGTHRLVQPDVRFHNLGLVIIDEEQRFGVEIKERLKSFRQTVDVLTMTATPIPRTLHMALVGLRDISTLRTPPQDRFAVETHVCRFDPHLIRQAVLRELNRHGQIYFVHNRVKDIDAVYRILCQIVPEARIRVAHAQMPDHQLEEIMLAFVRHEFDLLLTTTIIESGLDIPSANTIFIDMAERFGLADLHQLRGRVGRYKHRAYCYLLIHPHQRLNPNARRRLQAIEEYSELGAGFALAMRDLEIRGAGNILGTEQSGHIAAVGYELYCELLEQAVRRLKKLPPATSIDVDVDLPCQAYLPDSYIPDIRTKIDLYRKLARLTEVAQLTDFAQELRDRFGPLPPPVERLLELHELRIHAHWWRIRNIHQEATFVVFQYVSRRKMENLQKLAKGRLRIVDHESAYLVADDWVGDIDQLLSALKSLLQQRPEDPYNPRA</sequence>
<evidence type="ECO:0000256" key="7">
    <source>
        <dbReference type="ARBA" id="ARBA00022840"/>
    </source>
</evidence>
<evidence type="ECO:0000256" key="9">
    <source>
        <dbReference type="ARBA" id="ARBA00023204"/>
    </source>
</evidence>
<keyword evidence="17" id="KW-1185">Reference proteome</keyword>
<evidence type="ECO:0000256" key="5">
    <source>
        <dbReference type="ARBA" id="ARBA00022801"/>
    </source>
</evidence>
<evidence type="ECO:0000256" key="10">
    <source>
        <dbReference type="ARBA" id="ARBA00061104"/>
    </source>
</evidence>
<dbReference type="InterPro" id="IPR003711">
    <property type="entry name" value="CarD-like/TRCF_RID"/>
</dbReference>
<keyword evidence="4 13" id="KW-0227">DNA damage</keyword>
<dbReference type="InterPro" id="IPR041471">
    <property type="entry name" value="UvrB_inter"/>
</dbReference>
<keyword evidence="5 13" id="KW-0378">Hydrolase</keyword>
<dbReference type="Pfam" id="PF02559">
    <property type="entry name" value="CarD_TRCF_RID"/>
    <property type="match status" value="1"/>
</dbReference>
<dbReference type="Gene3D" id="3.30.2060.10">
    <property type="entry name" value="Penicillin-binding protein 1b domain"/>
    <property type="match status" value="1"/>
</dbReference>
<dbReference type="GO" id="GO:0005524">
    <property type="term" value="F:ATP binding"/>
    <property type="evidence" value="ECO:0007669"/>
    <property type="project" value="UniProtKB-UniRule"/>
</dbReference>
<dbReference type="HAMAP" id="MF_00969">
    <property type="entry name" value="TRCF"/>
    <property type="match status" value="1"/>
</dbReference>
<dbReference type="KEGG" id="ttf:THTE_1894"/>
<evidence type="ECO:0000313" key="17">
    <source>
        <dbReference type="Proteomes" id="UP000215086"/>
    </source>
</evidence>
<dbReference type="Gene3D" id="3.90.1150.50">
    <property type="entry name" value="Transcription-repair-coupling factor, D7 domain"/>
    <property type="match status" value="1"/>
</dbReference>
<evidence type="ECO:0000256" key="4">
    <source>
        <dbReference type="ARBA" id="ARBA00022763"/>
    </source>
</evidence>
<evidence type="ECO:0000259" key="15">
    <source>
        <dbReference type="PROSITE" id="PS51194"/>
    </source>
</evidence>
<comment type="function">
    <text evidence="13">Couples transcription and DNA repair by recognizing RNA polymerase (RNAP) stalled at DNA lesions. Mediates ATP-dependent release of RNAP and its truncated transcript from the DNA, and recruitment of nucleotide excision repair machinery to the damaged site.</text>
</comment>
<dbReference type="InterPro" id="IPR036101">
    <property type="entry name" value="CarD-like/TRCF_RID_sf"/>
</dbReference>
<evidence type="ECO:0000256" key="3">
    <source>
        <dbReference type="ARBA" id="ARBA00022741"/>
    </source>
</evidence>
<dbReference type="EC" id="3.6.4.-" evidence="13"/>
<dbReference type="InterPro" id="IPR014001">
    <property type="entry name" value="Helicase_ATP-bd"/>
</dbReference>
<dbReference type="PROSITE" id="PS51194">
    <property type="entry name" value="HELICASE_CTER"/>
    <property type="match status" value="1"/>
</dbReference>
<dbReference type="Proteomes" id="UP000215086">
    <property type="component" value="Chromosome"/>
</dbReference>
<dbReference type="NCBIfam" id="TIGR00580">
    <property type="entry name" value="mfd"/>
    <property type="match status" value="1"/>
</dbReference>
<evidence type="ECO:0000256" key="8">
    <source>
        <dbReference type="ARBA" id="ARBA00023125"/>
    </source>
</evidence>
<dbReference type="SMART" id="SM00982">
    <property type="entry name" value="TRCF"/>
    <property type="match status" value="1"/>
</dbReference>
<accession>A0A286REV8</accession>
<keyword evidence="9 13" id="KW-0234">DNA repair</keyword>
<dbReference type="PANTHER" id="PTHR47964">
    <property type="entry name" value="ATP-DEPENDENT DNA HELICASE HOMOLOG RECG, CHLOROPLASTIC"/>
    <property type="match status" value="1"/>
</dbReference>
<dbReference type="SUPFAM" id="SSF143517">
    <property type="entry name" value="TRCF domain-like"/>
    <property type="match status" value="1"/>
</dbReference>
<comment type="subcellular location">
    <subcellularLocation>
        <location evidence="1 13">Cytoplasm</location>
    </subcellularLocation>
</comment>
<dbReference type="InterPro" id="IPR027417">
    <property type="entry name" value="P-loop_NTPase"/>
</dbReference>
<evidence type="ECO:0000313" key="16">
    <source>
        <dbReference type="EMBL" id="ASV74496.1"/>
    </source>
</evidence>
<dbReference type="CDD" id="cd17991">
    <property type="entry name" value="DEXHc_TRCF"/>
    <property type="match status" value="1"/>
</dbReference>
<keyword evidence="6" id="KW-0347">Helicase</keyword>
<keyword evidence="2 13" id="KW-0963">Cytoplasm</keyword>
<dbReference type="AlphaFoldDB" id="A0A286REV8"/>
<keyword evidence="8 13" id="KW-0238">DNA-binding</keyword>
<evidence type="ECO:0000256" key="12">
    <source>
        <dbReference type="ARBA" id="ARBA00070128"/>
    </source>
</evidence>
<reference evidence="16 17" key="1">
    <citation type="journal article" name="Front. Microbiol.">
        <title>Sugar Metabolism of the First Thermophilic Planctomycete Thermogutta terrifontis: Comparative Genomic and Transcriptomic Approaches.</title>
        <authorList>
            <person name="Elcheninov A.G."/>
            <person name="Menzel P."/>
            <person name="Gudbergsdottir S.R."/>
            <person name="Slesarev A.I."/>
            <person name="Kadnikov V.V."/>
            <person name="Krogh A."/>
            <person name="Bonch-Osmolovskaya E.A."/>
            <person name="Peng X."/>
            <person name="Kublanov I.V."/>
        </authorList>
    </citation>
    <scope>NUCLEOTIDE SEQUENCE [LARGE SCALE GENOMIC DNA]</scope>
    <source>
        <strain evidence="16 17">R1</strain>
    </source>
</reference>
<evidence type="ECO:0000256" key="6">
    <source>
        <dbReference type="ARBA" id="ARBA00022806"/>
    </source>
</evidence>
<dbReference type="Pfam" id="PF00270">
    <property type="entry name" value="DEAD"/>
    <property type="match status" value="1"/>
</dbReference>
<dbReference type="SMART" id="SM00490">
    <property type="entry name" value="HELICc"/>
    <property type="match status" value="1"/>
</dbReference>
<organism evidence="16 17">
    <name type="scientific">Thermogutta terrifontis</name>
    <dbReference type="NCBI Taxonomy" id="1331910"/>
    <lineage>
        <taxon>Bacteria</taxon>
        <taxon>Pseudomonadati</taxon>
        <taxon>Planctomycetota</taxon>
        <taxon>Planctomycetia</taxon>
        <taxon>Pirellulales</taxon>
        <taxon>Thermoguttaceae</taxon>
        <taxon>Thermogutta</taxon>
    </lineage>
</organism>
<dbReference type="InterPro" id="IPR037235">
    <property type="entry name" value="TRCF-like_C_D7"/>
</dbReference>
<name>A0A286REV8_9BACT</name>
<dbReference type="InterPro" id="IPR047112">
    <property type="entry name" value="RecG/Mfd"/>
</dbReference>
<dbReference type="InterPro" id="IPR001650">
    <property type="entry name" value="Helicase_C-like"/>
</dbReference>
<dbReference type="Pfam" id="PF00271">
    <property type="entry name" value="Helicase_C"/>
    <property type="match status" value="1"/>
</dbReference>
<evidence type="ECO:0000256" key="13">
    <source>
        <dbReference type="HAMAP-Rule" id="MF_00969"/>
    </source>
</evidence>
<feature type="domain" description="Helicase C-terminal" evidence="15">
    <location>
        <begin position="688"/>
        <end position="842"/>
    </location>
</feature>
<dbReference type="InterPro" id="IPR004576">
    <property type="entry name" value="Mfd"/>
</dbReference>
<dbReference type="Pfam" id="PF17757">
    <property type="entry name" value="UvrB_inter"/>
    <property type="match status" value="1"/>
</dbReference>
<dbReference type="Pfam" id="PF03461">
    <property type="entry name" value="TRCF"/>
    <property type="match status" value="1"/>
</dbReference>
<evidence type="ECO:0000256" key="1">
    <source>
        <dbReference type="ARBA" id="ARBA00004496"/>
    </source>
</evidence>
<feature type="domain" description="Helicase ATP-binding" evidence="14">
    <location>
        <begin position="506"/>
        <end position="667"/>
    </location>
</feature>
<dbReference type="SMART" id="SM00487">
    <property type="entry name" value="DEXDc"/>
    <property type="match status" value="1"/>
</dbReference>
<comment type="similarity">
    <text evidence="11 13">In the C-terminal section; belongs to the helicase family. RecG subfamily.</text>
</comment>
<evidence type="ECO:0000259" key="14">
    <source>
        <dbReference type="PROSITE" id="PS51192"/>
    </source>
</evidence>
<dbReference type="GO" id="GO:0003684">
    <property type="term" value="F:damaged DNA binding"/>
    <property type="evidence" value="ECO:0007669"/>
    <property type="project" value="InterPro"/>
</dbReference>
<gene>
    <name evidence="13" type="primary">mfd</name>
    <name evidence="16" type="ORF">THTE_1894</name>
</gene>
<proteinExistence type="inferred from homology"/>
<keyword evidence="3 13" id="KW-0547">Nucleotide-binding</keyword>
<dbReference type="FunFam" id="3.40.50.300:FF:000546">
    <property type="entry name" value="Transcription-repair-coupling factor"/>
    <property type="match status" value="1"/>
</dbReference>
<dbReference type="Gene3D" id="3.40.50.300">
    <property type="entry name" value="P-loop containing nucleotide triphosphate hydrolases"/>
    <property type="match status" value="2"/>
</dbReference>
<dbReference type="EMBL" id="CP018477">
    <property type="protein sequence ID" value="ASV74496.1"/>
    <property type="molecule type" value="Genomic_DNA"/>
</dbReference>
<dbReference type="SUPFAM" id="SSF141259">
    <property type="entry name" value="CarD-like"/>
    <property type="match status" value="1"/>
</dbReference>
<dbReference type="GO" id="GO:0003678">
    <property type="term" value="F:DNA helicase activity"/>
    <property type="evidence" value="ECO:0007669"/>
    <property type="project" value="TreeGrafter"/>
</dbReference>
<dbReference type="GO" id="GO:0006355">
    <property type="term" value="P:regulation of DNA-templated transcription"/>
    <property type="evidence" value="ECO:0007669"/>
    <property type="project" value="UniProtKB-UniRule"/>
</dbReference>
<dbReference type="GO" id="GO:0005737">
    <property type="term" value="C:cytoplasm"/>
    <property type="evidence" value="ECO:0007669"/>
    <property type="project" value="UniProtKB-SubCell"/>
</dbReference>
<dbReference type="GO" id="GO:0016787">
    <property type="term" value="F:hydrolase activity"/>
    <property type="evidence" value="ECO:0007669"/>
    <property type="project" value="UniProtKB-KW"/>
</dbReference>
<dbReference type="SUPFAM" id="SSF52540">
    <property type="entry name" value="P-loop containing nucleoside triphosphate hydrolases"/>
    <property type="match status" value="4"/>
</dbReference>